<evidence type="ECO:0000259" key="12">
    <source>
        <dbReference type="PROSITE" id="PS50261"/>
    </source>
</evidence>
<dbReference type="PANTHER" id="PTHR12011:SF347">
    <property type="entry name" value="FI21270P1-RELATED"/>
    <property type="match status" value="1"/>
</dbReference>
<dbReference type="PROSITE" id="PS51257">
    <property type="entry name" value="PROKAR_LIPOPROTEIN"/>
    <property type="match status" value="1"/>
</dbReference>
<evidence type="ECO:0000256" key="2">
    <source>
        <dbReference type="ARBA" id="ARBA00007343"/>
    </source>
</evidence>
<feature type="transmembrane region" description="Helical" evidence="9">
    <location>
        <begin position="506"/>
        <end position="525"/>
    </location>
</feature>
<dbReference type="GO" id="GO:0004930">
    <property type="term" value="F:G protein-coupled receptor activity"/>
    <property type="evidence" value="ECO:0007669"/>
    <property type="project" value="InterPro"/>
</dbReference>
<feature type="transmembrane region" description="Helical" evidence="9">
    <location>
        <begin position="440"/>
        <end position="457"/>
    </location>
</feature>
<dbReference type="OrthoDB" id="5968745at2759"/>
<evidence type="ECO:0000256" key="5">
    <source>
        <dbReference type="ARBA" id="ARBA00023136"/>
    </source>
</evidence>
<evidence type="ECO:0000256" key="4">
    <source>
        <dbReference type="ARBA" id="ARBA00022989"/>
    </source>
</evidence>
<dbReference type="Pfam" id="PF01825">
    <property type="entry name" value="GPS"/>
    <property type="match status" value="1"/>
</dbReference>
<dbReference type="Pfam" id="PF00002">
    <property type="entry name" value="7tm_2"/>
    <property type="match status" value="1"/>
</dbReference>
<dbReference type="InterPro" id="IPR046338">
    <property type="entry name" value="GAIN_dom_sf"/>
</dbReference>
<evidence type="ECO:0000256" key="8">
    <source>
        <dbReference type="SAM" id="MobiDB-lite"/>
    </source>
</evidence>
<evidence type="ECO:0000256" key="9">
    <source>
        <dbReference type="SAM" id="Phobius"/>
    </source>
</evidence>
<dbReference type="AlphaFoldDB" id="A0A9W9YWL6"/>
<dbReference type="Gene3D" id="1.20.1070.10">
    <property type="entry name" value="Rhodopsin 7-helix transmembrane proteins"/>
    <property type="match status" value="1"/>
</dbReference>
<evidence type="ECO:0000256" key="7">
    <source>
        <dbReference type="ARBA" id="ARBA00023180"/>
    </source>
</evidence>
<comment type="similarity">
    <text evidence="2">Belongs to the G-protein coupled receptor 2 family. Adhesion G-protein coupled receptor (ADGR) subfamily.</text>
</comment>
<dbReference type="SMART" id="SM00303">
    <property type="entry name" value="GPS"/>
    <property type="match status" value="1"/>
</dbReference>
<comment type="caution">
    <text evidence="13">The sequence shown here is derived from an EMBL/GenBank/DDBJ whole genome shotgun (WGS) entry which is preliminary data.</text>
</comment>
<reference evidence="13" key="1">
    <citation type="submission" date="2023-01" db="EMBL/GenBank/DDBJ databases">
        <title>Genome assembly of the deep-sea coral Lophelia pertusa.</title>
        <authorList>
            <person name="Herrera S."/>
            <person name="Cordes E."/>
        </authorList>
    </citation>
    <scope>NUCLEOTIDE SEQUENCE</scope>
    <source>
        <strain evidence="13">USNM1676648</strain>
        <tissue evidence="13">Polyp</tissue>
    </source>
</reference>
<dbReference type="PROSITE" id="PS50261">
    <property type="entry name" value="G_PROTEIN_RECEP_F2_4"/>
    <property type="match status" value="1"/>
</dbReference>
<keyword evidence="14" id="KW-1185">Reference proteome</keyword>
<comment type="subcellular location">
    <subcellularLocation>
        <location evidence="1">Membrane</location>
        <topology evidence="1">Multi-pass membrane protein</topology>
    </subcellularLocation>
</comment>
<feature type="domain" description="GAIN-B" evidence="11">
    <location>
        <begin position="231"/>
        <end position="391"/>
    </location>
</feature>
<dbReference type="SUPFAM" id="SSF81321">
    <property type="entry name" value="Family A G protein-coupled receptor-like"/>
    <property type="match status" value="1"/>
</dbReference>
<feature type="transmembrane region" description="Helical" evidence="9">
    <location>
        <begin position="550"/>
        <end position="573"/>
    </location>
</feature>
<feature type="region of interest" description="Disordered" evidence="8">
    <location>
        <begin position="672"/>
        <end position="718"/>
    </location>
</feature>
<feature type="chain" id="PRO_5040863630" evidence="10">
    <location>
        <begin position="31"/>
        <end position="718"/>
    </location>
</feature>
<proteinExistence type="inferred from homology"/>
<dbReference type="PANTHER" id="PTHR12011">
    <property type="entry name" value="ADHESION G-PROTEIN COUPLED RECEPTOR"/>
    <property type="match status" value="1"/>
</dbReference>
<organism evidence="13 14">
    <name type="scientific">Desmophyllum pertusum</name>
    <dbReference type="NCBI Taxonomy" id="174260"/>
    <lineage>
        <taxon>Eukaryota</taxon>
        <taxon>Metazoa</taxon>
        <taxon>Cnidaria</taxon>
        <taxon>Anthozoa</taxon>
        <taxon>Hexacorallia</taxon>
        <taxon>Scleractinia</taxon>
        <taxon>Caryophylliina</taxon>
        <taxon>Caryophylliidae</taxon>
        <taxon>Desmophyllum</taxon>
    </lineage>
</organism>
<evidence type="ECO:0000313" key="13">
    <source>
        <dbReference type="EMBL" id="KAJ7370069.1"/>
    </source>
</evidence>
<feature type="transmembrane region" description="Helical" evidence="9">
    <location>
        <begin position="621"/>
        <end position="643"/>
    </location>
</feature>
<keyword evidence="7" id="KW-0325">Glycoprotein</keyword>
<dbReference type="InterPro" id="IPR000832">
    <property type="entry name" value="GPCR_2_secretin-like"/>
</dbReference>
<dbReference type="PRINTS" id="PR00249">
    <property type="entry name" value="GPCRSECRETIN"/>
</dbReference>
<dbReference type="CDD" id="cd15040">
    <property type="entry name" value="7tmB2_Adhesion"/>
    <property type="match status" value="1"/>
</dbReference>
<feature type="signal peptide" evidence="10">
    <location>
        <begin position="1"/>
        <end position="30"/>
    </location>
</feature>
<accession>A0A9W9YWL6</accession>
<keyword evidence="4 9" id="KW-1133">Transmembrane helix</keyword>
<evidence type="ECO:0000313" key="14">
    <source>
        <dbReference type="Proteomes" id="UP001163046"/>
    </source>
</evidence>
<dbReference type="GO" id="GO:0005886">
    <property type="term" value="C:plasma membrane"/>
    <property type="evidence" value="ECO:0007669"/>
    <property type="project" value="TreeGrafter"/>
</dbReference>
<dbReference type="GO" id="GO:0007166">
    <property type="term" value="P:cell surface receptor signaling pathway"/>
    <property type="evidence" value="ECO:0007669"/>
    <property type="project" value="InterPro"/>
</dbReference>
<dbReference type="InterPro" id="IPR000203">
    <property type="entry name" value="GPS"/>
</dbReference>
<evidence type="ECO:0000256" key="3">
    <source>
        <dbReference type="ARBA" id="ARBA00022692"/>
    </source>
</evidence>
<feature type="transmembrane region" description="Helical" evidence="9">
    <location>
        <begin position="402"/>
        <end position="428"/>
    </location>
</feature>
<feature type="compositionally biased region" description="Basic and acidic residues" evidence="8">
    <location>
        <begin position="688"/>
        <end position="699"/>
    </location>
</feature>
<keyword evidence="6" id="KW-1015">Disulfide bond</keyword>
<evidence type="ECO:0000256" key="6">
    <source>
        <dbReference type="ARBA" id="ARBA00023157"/>
    </source>
</evidence>
<dbReference type="Gene3D" id="2.60.220.50">
    <property type="match status" value="1"/>
</dbReference>
<dbReference type="FunFam" id="1.20.1070.10:FF:000058">
    <property type="entry name" value="Adhesion G protein-coupled receptor F5"/>
    <property type="match status" value="1"/>
</dbReference>
<evidence type="ECO:0000256" key="1">
    <source>
        <dbReference type="ARBA" id="ARBA00004141"/>
    </source>
</evidence>
<protein>
    <submittedName>
        <fullName evidence="13">Uncharacterized protein</fullName>
    </submittedName>
</protein>
<feature type="transmembrane region" description="Helical" evidence="9">
    <location>
        <begin position="594"/>
        <end position="615"/>
    </location>
</feature>
<dbReference type="PROSITE" id="PS50221">
    <property type="entry name" value="GAIN_B"/>
    <property type="match status" value="1"/>
</dbReference>
<dbReference type="EMBL" id="MU826873">
    <property type="protein sequence ID" value="KAJ7370069.1"/>
    <property type="molecule type" value="Genomic_DNA"/>
</dbReference>
<sequence>MNKMARSGSSYPFCCQVLLVSACLFHGVHCIDYEAVNDPLVNWTSASLVHYGQPLARISSIKELCDAQTQLRTDHEYWTALKRNDMGIYQWGHPPNNSANITMELLDNTQPGERCYVIKKSAMKLKSKDCDSLHGVLIENDDGVDGDNSSSRLLLLYSDECIAHELSKCLQLANDHITWQKLQYTWSCKLVNGQTFGSCRVEDAILNCCQTYCHTGNHTYSIDTGSGLDTKVRKVPRGFPTDVEISFNTSNNDKESKEVKVIISSNVFNDTERVVAVILHRMALSEQSLRWTQENISNYILNSDVVGVVLDPPQKKMIPNKVIIHFSHNVVNQRVIERKCVFWKEDSRTSNGSWSSDGCLVINASSRLDRTVCSCNHLTNFAVLMQFNNDKDGQISPEHKEALLIITYIGCALSLVGEVMVVFIYVVFMKFKAEGIQIRINLAIALFLSQVVFLAGIDATNNTSVCVLVAVLLHYLYLASFGWMLLEGIFLYIMIVEVFSTVNVRYLYFFAWGYPVIPVVISLAVGSSDDIGLQNYTNENFCWLSFHKNLSWAFIVPVLIISIINFVILLAVLREIRNLHETNPSKMKTFKKSLKSCVILTPLLGLTWVFGLFAATDAGLVFQYIFTILNSTQGMLIFLLHVVRNSEVRAAFHHKILKWRFNMFFSRSDNHAQGSGEASQAKGKRKRQIDPQESKREPHNTQSGDQVVTVRVSTPSKD</sequence>
<evidence type="ECO:0000256" key="10">
    <source>
        <dbReference type="SAM" id="SignalP"/>
    </source>
</evidence>
<feature type="domain" description="G-protein coupled receptors family 2 profile 2" evidence="12">
    <location>
        <begin position="403"/>
        <end position="645"/>
    </location>
</feature>
<feature type="compositionally biased region" description="Polar residues" evidence="8">
    <location>
        <begin position="700"/>
        <end position="718"/>
    </location>
</feature>
<keyword evidence="10" id="KW-0732">Signal</keyword>
<evidence type="ECO:0000259" key="11">
    <source>
        <dbReference type="PROSITE" id="PS50221"/>
    </source>
</evidence>
<keyword evidence="3 9" id="KW-0812">Transmembrane</keyword>
<feature type="transmembrane region" description="Helical" evidence="9">
    <location>
        <begin position="469"/>
        <end position="494"/>
    </location>
</feature>
<name>A0A9W9YWL6_9CNID</name>
<dbReference type="InterPro" id="IPR017981">
    <property type="entry name" value="GPCR_2-like_7TM"/>
</dbReference>
<keyword evidence="5 9" id="KW-0472">Membrane</keyword>
<dbReference type="InterPro" id="IPR057244">
    <property type="entry name" value="GAIN_B"/>
</dbReference>
<gene>
    <name evidence="13" type="ORF">OS493_034278</name>
</gene>
<dbReference type="Proteomes" id="UP001163046">
    <property type="component" value="Unassembled WGS sequence"/>
</dbReference>